<dbReference type="EnsemblMetazoa" id="CLYHEMT003218.1">
    <property type="protein sequence ID" value="CLYHEMP003218.1"/>
    <property type="gene ID" value="CLYHEMG003218"/>
</dbReference>
<dbReference type="Proteomes" id="UP000594262">
    <property type="component" value="Unplaced"/>
</dbReference>
<reference evidence="2" key="1">
    <citation type="submission" date="2021-01" db="UniProtKB">
        <authorList>
            <consortium name="EnsemblMetazoa"/>
        </authorList>
    </citation>
    <scope>IDENTIFICATION</scope>
</reference>
<accession>A0A7M5URY9</accession>
<proteinExistence type="predicted"/>
<dbReference type="OrthoDB" id="6031144at2759"/>
<feature type="chain" id="PRO_5029566999" evidence="1">
    <location>
        <begin position="21"/>
        <end position="824"/>
    </location>
</feature>
<organism evidence="2 3">
    <name type="scientific">Clytia hemisphaerica</name>
    <dbReference type="NCBI Taxonomy" id="252671"/>
    <lineage>
        <taxon>Eukaryota</taxon>
        <taxon>Metazoa</taxon>
        <taxon>Cnidaria</taxon>
        <taxon>Hydrozoa</taxon>
        <taxon>Hydroidolina</taxon>
        <taxon>Leptothecata</taxon>
        <taxon>Obeliida</taxon>
        <taxon>Clytiidae</taxon>
        <taxon>Clytia</taxon>
    </lineage>
</organism>
<feature type="signal peptide" evidence="1">
    <location>
        <begin position="1"/>
        <end position="20"/>
    </location>
</feature>
<dbReference type="GeneID" id="136814450"/>
<evidence type="ECO:0000313" key="2">
    <source>
        <dbReference type="EnsemblMetazoa" id="CLYHEMP003218.1"/>
    </source>
</evidence>
<evidence type="ECO:0000256" key="1">
    <source>
        <dbReference type="SAM" id="SignalP"/>
    </source>
</evidence>
<name>A0A7M5URY9_9CNID</name>
<keyword evidence="1" id="KW-0732">Signal</keyword>
<protein>
    <submittedName>
        <fullName evidence="2">Uncharacterized protein</fullName>
    </submittedName>
</protein>
<dbReference type="RefSeq" id="XP_066927100.1">
    <property type="nucleotide sequence ID" value="XM_067070999.1"/>
</dbReference>
<sequence>MVSPFKMFWLVLLVISTLNAMELDYGMLLDSRVAETEALLKQFKAFESSIAKNQTSLSNTLTSNNSSFTKAGNKILNEGVKYVTYVEKKKKSLEKHITNTWAGIEVLAADKETTINTYKKMKNLDMSKEWWGKRVNKNLWRTKAFNKYIKLLTELLDVIKSYDLEGMQASYENIKSGQMTEEDQRIRKEQVDVLKKEFHKLAQFAAASQFHEEEKQRTEGQSGIKQIRTRKVGSENYHSNSHSGNSFCAIHDHSNNIRTVGMGEFVGVLNGIEFRTRHNDYRLYRPSKTSSDIHAQENVPFPEVPPAVLAKNTVTEQIEEMREWFKAWVTGDEELRPFKHYFKPVLTYLEGAWTVGDQSGSIDEPFSSDRHHIDATSWLDLQDKVRYNAYSGSKSLLENLAHLPTKITRFENGDPVLAQWNYRIAVHPIEGDLVSTDMFEPRYDEASQRLKRLDREQYVYSRAARFDFEGININGTREEGAMDYNLLDSIMEQIPGKDNYKADISEKAFDGSGDDLFSANPNTPNKPLNLGYYHRAFVQKSVDGARRHQDQRTFSDRLYVAHTTQERVAPQDYENSFDEKIERRVSFAIPVEVIWLTPLHSWNPYNIPMQDVVTGAGTHSSPYSGIGSKYYYMTPTEFFSGESEEGDAADTVDGEVHVNTPNHGKKKVQASGTRIFFPKIAGIEAKIRQRYPIMPIHGEGSALWKKLNALEDAMGFDKAAVIQPGFTGFITGLSHTDSTTTTGHFHTFQVEENDLAELRTGTKQEIEVETESRNGHNHLITIKRKTNANEGDSDEFYIADCDSNESQSGKVCFDNHSTTMTPSE</sequence>
<keyword evidence="3" id="KW-1185">Reference proteome</keyword>
<evidence type="ECO:0000313" key="3">
    <source>
        <dbReference type="Proteomes" id="UP000594262"/>
    </source>
</evidence>
<dbReference type="AlphaFoldDB" id="A0A7M5URY9"/>